<accession>A0A1G1UYR9</accession>
<protein>
    <recommendedName>
        <fullName evidence="2">HMA domain-containing protein</fullName>
    </recommendedName>
</protein>
<name>A0A1G1UYR9_9BACT</name>
<evidence type="ECO:0000256" key="1">
    <source>
        <dbReference type="ARBA" id="ARBA00022723"/>
    </source>
</evidence>
<keyword evidence="1" id="KW-0479">Metal-binding</keyword>
<dbReference type="GO" id="GO:0046872">
    <property type="term" value="F:metal ion binding"/>
    <property type="evidence" value="ECO:0007669"/>
    <property type="project" value="UniProtKB-KW"/>
</dbReference>
<gene>
    <name evidence="3" type="ORF">A2782_00515</name>
</gene>
<dbReference type="STRING" id="1797513.A2782_00515"/>
<sequence>MIKKTLKLNGLNCCSCAFLIDDCLEEMDGVKSASTNYAKRTCEVEFDPEKVSEEDIESAIENAGYSVLK</sequence>
<dbReference type="PROSITE" id="PS50846">
    <property type="entry name" value="HMA_2"/>
    <property type="match status" value="1"/>
</dbReference>
<dbReference type="InterPro" id="IPR036163">
    <property type="entry name" value="HMA_dom_sf"/>
</dbReference>
<reference evidence="3 4" key="1">
    <citation type="journal article" date="2016" name="Nat. Commun.">
        <title>Thousands of microbial genomes shed light on interconnected biogeochemical processes in an aquifer system.</title>
        <authorList>
            <person name="Anantharaman K."/>
            <person name="Brown C.T."/>
            <person name="Hug L.A."/>
            <person name="Sharon I."/>
            <person name="Castelle C.J."/>
            <person name="Probst A.J."/>
            <person name="Thomas B.C."/>
            <person name="Singh A."/>
            <person name="Wilkins M.J."/>
            <person name="Karaoz U."/>
            <person name="Brodie E.L."/>
            <person name="Williams K.H."/>
            <person name="Hubbard S.S."/>
            <person name="Banfield J.F."/>
        </authorList>
    </citation>
    <scope>NUCLEOTIDE SEQUENCE [LARGE SCALE GENOMIC DNA]</scope>
</reference>
<feature type="domain" description="HMA" evidence="2">
    <location>
        <begin position="2"/>
        <end position="68"/>
    </location>
</feature>
<evidence type="ECO:0000313" key="4">
    <source>
        <dbReference type="Proteomes" id="UP000177967"/>
    </source>
</evidence>
<dbReference type="SUPFAM" id="SSF55008">
    <property type="entry name" value="HMA, heavy metal-associated domain"/>
    <property type="match status" value="1"/>
</dbReference>
<dbReference type="AlphaFoldDB" id="A0A1G1UYR9"/>
<dbReference type="Gene3D" id="3.30.70.100">
    <property type="match status" value="1"/>
</dbReference>
<proteinExistence type="predicted"/>
<dbReference type="Proteomes" id="UP000177967">
    <property type="component" value="Unassembled WGS sequence"/>
</dbReference>
<dbReference type="CDD" id="cd00371">
    <property type="entry name" value="HMA"/>
    <property type="match status" value="1"/>
</dbReference>
<dbReference type="FunFam" id="3.30.70.100:FF:000001">
    <property type="entry name" value="ATPase copper transporting beta"/>
    <property type="match status" value="1"/>
</dbReference>
<dbReference type="InterPro" id="IPR006121">
    <property type="entry name" value="HMA_dom"/>
</dbReference>
<evidence type="ECO:0000259" key="2">
    <source>
        <dbReference type="PROSITE" id="PS50846"/>
    </source>
</evidence>
<comment type="caution">
    <text evidence="3">The sequence shown here is derived from an EMBL/GenBank/DDBJ whole genome shotgun (WGS) entry which is preliminary data.</text>
</comment>
<evidence type="ECO:0000313" key="3">
    <source>
        <dbReference type="EMBL" id="OGY08246.1"/>
    </source>
</evidence>
<dbReference type="EMBL" id="MHBW01000030">
    <property type="protein sequence ID" value="OGY08246.1"/>
    <property type="molecule type" value="Genomic_DNA"/>
</dbReference>
<organism evidence="3 4">
    <name type="scientific">Candidatus Blackburnbacteria bacterium RIFCSPHIGHO2_01_FULL_43_15b</name>
    <dbReference type="NCBI Taxonomy" id="1797513"/>
    <lineage>
        <taxon>Bacteria</taxon>
        <taxon>Candidatus Blackburniibacteriota</taxon>
    </lineage>
</organism>
<dbReference type="Pfam" id="PF00403">
    <property type="entry name" value="HMA"/>
    <property type="match status" value="1"/>
</dbReference>